<evidence type="ECO:0000313" key="4">
    <source>
        <dbReference type="Proteomes" id="UP000677228"/>
    </source>
</evidence>
<dbReference type="AlphaFoldDB" id="A0A8S2FEV7"/>
<feature type="compositionally biased region" description="Acidic residues" evidence="1">
    <location>
        <begin position="71"/>
        <end position="84"/>
    </location>
</feature>
<dbReference type="EMBL" id="CAJOBA010051196">
    <property type="protein sequence ID" value="CAF4242202.1"/>
    <property type="molecule type" value="Genomic_DNA"/>
</dbReference>
<name>A0A8S2FEV7_9BILA</name>
<feature type="region of interest" description="Disordered" evidence="1">
    <location>
        <begin position="47"/>
        <end position="87"/>
    </location>
</feature>
<evidence type="ECO:0000313" key="2">
    <source>
        <dbReference type="EMBL" id="CAF1446799.1"/>
    </source>
</evidence>
<gene>
    <name evidence="2" type="ORF">OVA965_LOCUS34659</name>
    <name evidence="3" type="ORF">TMI583_LOCUS35597</name>
</gene>
<reference evidence="2" key="1">
    <citation type="submission" date="2021-02" db="EMBL/GenBank/DDBJ databases">
        <authorList>
            <person name="Nowell W R."/>
        </authorList>
    </citation>
    <scope>NUCLEOTIDE SEQUENCE</scope>
</reference>
<dbReference type="EMBL" id="CAJNOK010029365">
    <property type="protein sequence ID" value="CAF1446799.1"/>
    <property type="molecule type" value="Genomic_DNA"/>
</dbReference>
<protein>
    <submittedName>
        <fullName evidence="2">Uncharacterized protein</fullName>
    </submittedName>
</protein>
<comment type="caution">
    <text evidence="2">The sequence shown here is derived from an EMBL/GenBank/DDBJ whole genome shotgun (WGS) entry which is preliminary data.</text>
</comment>
<feature type="compositionally biased region" description="Acidic residues" evidence="1">
    <location>
        <begin position="47"/>
        <end position="57"/>
    </location>
</feature>
<sequence>MCEIPNVPDQYMRAPAWCTCTAVKIVLDMPFRKKQLFTAKQAADIFRDDDDDDDSDSESLQVVDILPQSADDSDFPDDGDDDDECVPKDASEIAGKLFY</sequence>
<evidence type="ECO:0000256" key="1">
    <source>
        <dbReference type="SAM" id="MobiDB-lite"/>
    </source>
</evidence>
<proteinExistence type="predicted"/>
<dbReference type="Proteomes" id="UP000682733">
    <property type="component" value="Unassembled WGS sequence"/>
</dbReference>
<evidence type="ECO:0000313" key="3">
    <source>
        <dbReference type="EMBL" id="CAF4242202.1"/>
    </source>
</evidence>
<accession>A0A8S2FEV7</accession>
<organism evidence="2 4">
    <name type="scientific">Didymodactylos carnosus</name>
    <dbReference type="NCBI Taxonomy" id="1234261"/>
    <lineage>
        <taxon>Eukaryota</taxon>
        <taxon>Metazoa</taxon>
        <taxon>Spiralia</taxon>
        <taxon>Gnathifera</taxon>
        <taxon>Rotifera</taxon>
        <taxon>Eurotatoria</taxon>
        <taxon>Bdelloidea</taxon>
        <taxon>Philodinida</taxon>
        <taxon>Philodinidae</taxon>
        <taxon>Didymodactylos</taxon>
    </lineage>
</organism>
<dbReference type="Proteomes" id="UP000677228">
    <property type="component" value="Unassembled WGS sequence"/>
</dbReference>